<feature type="domain" description="AIG1-type G" evidence="11">
    <location>
        <begin position="9"/>
        <end position="205"/>
    </location>
</feature>
<evidence type="ECO:0000313" key="12">
    <source>
        <dbReference type="EMBL" id="KAF0032788.1"/>
    </source>
</evidence>
<protein>
    <recommendedName>
        <fullName evidence="14">E3 ubiquitin-protein ligase TRIM39-like</fullName>
    </recommendedName>
</protein>
<dbReference type="EMBL" id="VEVO01000013">
    <property type="protein sequence ID" value="KAF0032788.1"/>
    <property type="molecule type" value="Genomic_DNA"/>
</dbReference>
<feature type="domain" description="B30.2/SPRY" evidence="10">
    <location>
        <begin position="511"/>
        <end position="700"/>
    </location>
</feature>
<dbReference type="PROSITE" id="PS50188">
    <property type="entry name" value="B302_SPRY"/>
    <property type="match status" value="1"/>
</dbReference>
<dbReference type="Pfam" id="PF04548">
    <property type="entry name" value="AIG1"/>
    <property type="match status" value="1"/>
</dbReference>
<dbReference type="InterPro" id="IPR013320">
    <property type="entry name" value="ConA-like_dom_sf"/>
</dbReference>
<feature type="coiled-coil region" evidence="7">
    <location>
        <begin position="414"/>
        <end position="448"/>
    </location>
</feature>
<dbReference type="PRINTS" id="PR01407">
    <property type="entry name" value="BUTYPHLNCDUF"/>
</dbReference>
<dbReference type="GO" id="GO:0008270">
    <property type="term" value="F:zinc ion binding"/>
    <property type="evidence" value="ECO:0007669"/>
    <property type="project" value="UniProtKB-KW"/>
</dbReference>
<reference evidence="12 13" key="1">
    <citation type="submission" date="2019-06" db="EMBL/GenBank/DDBJ databases">
        <title>Draft genomes of female and male turbot (Scophthalmus maximus).</title>
        <authorList>
            <person name="Xu H."/>
            <person name="Xu X.-W."/>
            <person name="Shao C."/>
            <person name="Chen S."/>
        </authorList>
    </citation>
    <scope>NUCLEOTIDE SEQUENCE [LARGE SCALE GENOMIC DNA]</scope>
    <source>
        <strain evidence="12">Ysfricsl-2016a</strain>
        <tissue evidence="12">Blood</tissue>
    </source>
</reference>
<dbReference type="GO" id="GO:0005525">
    <property type="term" value="F:GTP binding"/>
    <property type="evidence" value="ECO:0007669"/>
    <property type="project" value="InterPro"/>
</dbReference>
<dbReference type="Pfam" id="PF00622">
    <property type="entry name" value="SPRY"/>
    <property type="match status" value="1"/>
</dbReference>
<name>A0A6A4SKU5_SCOMX</name>
<dbReference type="AlphaFoldDB" id="A0A6A4SKU5"/>
<dbReference type="InterPro" id="IPR006703">
    <property type="entry name" value="G_AIG1"/>
</dbReference>
<dbReference type="InterPro" id="IPR001870">
    <property type="entry name" value="B30.2/SPRY"/>
</dbReference>
<evidence type="ECO:0000256" key="6">
    <source>
        <dbReference type="PROSITE-ProRule" id="PRU00175"/>
    </source>
</evidence>
<dbReference type="SMART" id="SM00589">
    <property type="entry name" value="PRY"/>
    <property type="match status" value="1"/>
</dbReference>
<dbReference type="InterPro" id="IPR043136">
    <property type="entry name" value="B30.2/SPRY_sf"/>
</dbReference>
<dbReference type="Pfam" id="PF13765">
    <property type="entry name" value="PRY"/>
    <property type="match status" value="1"/>
</dbReference>
<dbReference type="SUPFAM" id="SSF49899">
    <property type="entry name" value="Concanavalin A-like lectins/glucanases"/>
    <property type="match status" value="1"/>
</dbReference>
<dbReference type="InterPro" id="IPR001841">
    <property type="entry name" value="Znf_RING"/>
</dbReference>
<evidence type="ECO:0008006" key="14">
    <source>
        <dbReference type="Google" id="ProtNLM"/>
    </source>
</evidence>
<dbReference type="Proteomes" id="UP000438429">
    <property type="component" value="Unassembled WGS sequence"/>
</dbReference>
<keyword evidence="2" id="KW-0479">Metal-binding</keyword>
<feature type="domain" description="RING-type" evidence="9">
    <location>
        <begin position="298"/>
        <end position="324"/>
    </location>
</feature>
<dbReference type="InterPro" id="IPR027417">
    <property type="entry name" value="P-loop_NTPase"/>
</dbReference>
<dbReference type="PANTHER" id="PTHR24103">
    <property type="entry name" value="E3 UBIQUITIN-PROTEIN LIGASE TRIM"/>
    <property type="match status" value="1"/>
</dbReference>
<evidence type="ECO:0000256" key="8">
    <source>
        <dbReference type="SAM" id="MobiDB-lite"/>
    </source>
</evidence>
<keyword evidence="3" id="KW-0547">Nucleotide-binding</keyword>
<dbReference type="InterPro" id="IPR003877">
    <property type="entry name" value="SPRY_dom"/>
</dbReference>
<comment type="similarity">
    <text evidence="1">Belongs to the TRAFAC class TrmE-Era-EngA-EngB-Septin-like GTPase superfamily. AIG1/Toc34/Toc159-like paraseptin GTPase family. IAN subfamily.</text>
</comment>
<dbReference type="FunFam" id="3.40.50.300:FF:003244">
    <property type="entry name" value="Si:dkey-120c6.5"/>
    <property type="match status" value="1"/>
</dbReference>
<dbReference type="Pfam" id="PF25600">
    <property type="entry name" value="TRIM_CC"/>
    <property type="match status" value="1"/>
</dbReference>
<keyword evidence="4 6" id="KW-0863">Zinc-finger</keyword>
<dbReference type="Gene3D" id="3.30.40.10">
    <property type="entry name" value="Zinc/RING finger domain, C3HC4 (zinc finger)"/>
    <property type="match status" value="1"/>
</dbReference>
<evidence type="ECO:0000259" key="9">
    <source>
        <dbReference type="PROSITE" id="PS50089"/>
    </source>
</evidence>
<evidence type="ECO:0000256" key="4">
    <source>
        <dbReference type="ARBA" id="ARBA00022771"/>
    </source>
</evidence>
<evidence type="ECO:0000259" key="10">
    <source>
        <dbReference type="PROSITE" id="PS50188"/>
    </source>
</evidence>
<dbReference type="InterPro" id="IPR006574">
    <property type="entry name" value="PRY"/>
</dbReference>
<dbReference type="InterPro" id="IPR058030">
    <property type="entry name" value="TRIM8/14/16/25/29/45/65_CC"/>
</dbReference>
<dbReference type="SUPFAM" id="SSF57850">
    <property type="entry name" value="RING/U-box"/>
    <property type="match status" value="1"/>
</dbReference>
<keyword evidence="5" id="KW-0862">Zinc</keyword>
<organism evidence="12 13">
    <name type="scientific">Scophthalmus maximus</name>
    <name type="common">Turbot</name>
    <name type="synonym">Psetta maxima</name>
    <dbReference type="NCBI Taxonomy" id="52904"/>
    <lineage>
        <taxon>Eukaryota</taxon>
        <taxon>Metazoa</taxon>
        <taxon>Chordata</taxon>
        <taxon>Craniata</taxon>
        <taxon>Vertebrata</taxon>
        <taxon>Euteleostomi</taxon>
        <taxon>Actinopterygii</taxon>
        <taxon>Neopterygii</taxon>
        <taxon>Teleostei</taxon>
        <taxon>Neoteleostei</taxon>
        <taxon>Acanthomorphata</taxon>
        <taxon>Carangaria</taxon>
        <taxon>Pleuronectiformes</taxon>
        <taxon>Pleuronectoidei</taxon>
        <taxon>Scophthalmidae</taxon>
        <taxon>Scophthalmus</taxon>
    </lineage>
</organism>
<proteinExistence type="inferred from homology"/>
<dbReference type="Pfam" id="PF15227">
    <property type="entry name" value="zf-C3HC4_4"/>
    <property type="match status" value="1"/>
</dbReference>
<dbReference type="PROSITE" id="PS50089">
    <property type="entry name" value="ZF_RING_2"/>
    <property type="match status" value="1"/>
</dbReference>
<evidence type="ECO:0000256" key="7">
    <source>
        <dbReference type="SAM" id="Coils"/>
    </source>
</evidence>
<dbReference type="CDD" id="cd13733">
    <property type="entry name" value="SPRY_PRY_C-I_1"/>
    <property type="match status" value="1"/>
</dbReference>
<comment type="caution">
    <text evidence="12">The sequence shown here is derived from an EMBL/GenBank/DDBJ whole genome shotgun (WGS) entry which is preliminary data.</text>
</comment>
<evidence type="ECO:0000256" key="1">
    <source>
        <dbReference type="ARBA" id="ARBA00008535"/>
    </source>
</evidence>
<keyword evidence="7" id="KW-0175">Coiled coil</keyword>
<feature type="compositionally biased region" description="Polar residues" evidence="8">
    <location>
        <begin position="458"/>
        <end position="470"/>
    </location>
</feature>
<dbReference type="Gene3D" id="3.40.50.300">
    <property type="entry name" value="P-loop containing nucleotide triphosphate hydrolases"/>
    <property type="match status" value="1"/>
</dbReference>
<feature type="region of interest" description="Disordered" evidence="8">
    <location>
        <begin position="448"/>
        <end position="470"/>
    </location>
</feature>
<evidence type="ECO:0000256" key="3">
    <source>
        <dbReference type="ARBA" id="ARBA00022741"/>
    </source>
</evidence>
<evidence type="ECO:0000256" key="5">
    <source>
        <dbReference type="ARBA" id="ARBA00022833"/>
    </source>
</evidence>
<accession>A0A6A4SKU5</accession>
<dbReference type="InterPro" id="IPR013083">
    <property type="entry name" value="Znf_RING/FYVE/PHD"/>
</dbReference>
<dbReference type="SMART" id="SM00449">
    <property type="entry name" value="SPRY"/>
    <property type="match status" value="1"/>
</dbReference>
<dbReference type="PROSITE" id="PS00518">
    <property type="entry name" value="ZF_RING_1"/>
    <property type="match status" value="1"/>
</dbReference>
<evidence type="ECO:0000256" key="2">
    <source>
        <dbReference type="ARBA" id="ARBA00022723"/>
    </source>
</evidence>
<evidence type="ECO:0000313" key="13">
    <source>
        <dbReference type="Proteomes" id="UP000438429"/>
    </source>
</evidence>
<sequence length="709" mass="80610">MEKRKKGSPTELRLMVVGSSGSSQFLLTNAILGREEFPMDTTSISGSRKNTGEMAGRRLAVINGPNIYDKDISRPRRKMELRRSKCLCIPGPHAFLIAFDMEKISPNDIKTHRLMKERFGSHCLKHCMVLLASEGNLEEAALVDRVEKTDWHLRELIERYGGRFHVFSKNWRDRSRDRELLQKIEWMVASLGGSCFSSRTFQKAEDFVKREEKKLRKQRAAEIDQAWSEMEKQYIAEELYHQKDAYTASVGAEIRAKAEMDNGWLRTSLVRGLGTGLVMGAVVGALFGDIFTSPVTIPCGHSFCLSCLSHYWARHQSKYCPHCKRLFADRPDLSVNRILADISDNYRKARPQKPPDEEMAIDVEQLIQERLQKIERLKYSVEIQKSSYLREVRESQKVFSALVIAMEKSHKAVVTAIEERQRDEEKRVEALVKELEQEVQELRKETIEFDPQIPVSGDQGQSDDTKQDTSGTISIMSLSDMKDWSKVTIETDPCVGVTRRALSDMMDQIKVEVNRLSKSELKRTEKYTVDLNLSAKTAHPFLSVSDDRKQVRHTDKLQEVPDHPKRFDRVANVLAKESFGSGRCYWEVDVGEKIEWSLGIVKQSTNRKGKFTVCPANGFWTLSLKAGGQCIANTSPVTPLALEQKPKKVGVFLDYAEGRVSFYCVESGAHVYTFTDTFTDRLHPFFSPGRLHGGKNAAPLIICSSFCSI</sequence>
<dbReference type="InterPro" id="IPR017907">
    <property type="entry name" value="Znf_RING_CS"/>
</dbReference>
<dbReference type="FunFam" id="2.60.120.920:FF:000004">
    <property type="entry name" value="Butyrophilin subfamily 1 member A1"/>
    <property type="match status" value="1"/>
</dbReference>
<dbReference type="InterPro" id="IPR050143">
    <property type="entry name" value="TRIM/RBCC"/>
</dbReference>
<gene>
    <name evidence="12" type="ORF">F2P81_015078</name>
</gene>
<dbReference type="PROSITE" id="PS51720">
    <property type="entry name" value="G_AIG1"/>
    <property type="match status" value="1"/>
</dbReference>
<evidence type="ECO:0000259" key="11">
    <source>
        <dbReference type="PROSITE" id="PS51720"/>
    </source>
</evidence>
<dbReference type="InterPro" id="IPR003879">
    <property type="entry name" value="Butyrophylin_SPRY"/>
</dbReference>
<dbReference type="Gene3D" id="2.60.120.920">
    <property type="match status" value="1"/>
</dbReference>